<keyword evidence="3" id="KW-1185">Reference proteome</keyword>
<evidence type="ECO:0000313" key="2">
    <source>
        <dbReference type="EMBL" id="EPX74931.1"/>
    </source>
</evidence>
<dbReference type="AlphaFoldDB" id="S9Q0X4"/>
<evidence type="ECO:0000256" key="1">
    <source>
        <dbReference type="SAM" id="MobiDB-lite"/>
    </source>
</evidence>
<gene>
    <name evidence="2" type="ORF">SOCG_02410</name>
</gene>
<organism evidence="2 3">
    <name type="scientific">Schizosaccharomyces octosporus (strain yFS286)</name>
    <name type="common">Fission yeast</name>
    <name type="synonym">Octosporomyces octosporus</name>
    <dbReference type="NCBI Taxonomy" id="483514"/>
    <lineage>
        <taxon>Eukaryota</taxon>
        <taxon>Fungi</taxon>
        <taxon>Dikarya</taxon>
        <taxon>Ascomycota</taxon>
        <taxon>Taphrinomycotina</taxon>
        <taxon>Schizosaccharomycetes</taxon>
        <taxon>Schizosaccharomycetales</taxon>
        <taxon>Schizosaccharomycetaceae</taxon>
        <taxon>Schizosaccharomyces</taxon>
    </lineage>
</organism>
<dbReference type="Proteomes" id="UP000016088">
    <property type="component" value="Unassembled WGS sequence"/>
</dbReference>
<dbReference type="HOGENOM" id="CLU_2414538_0_0_1"/>
<sequence length="92" mass="10566">MNYYPYGLLDAREIADTGKYVEFFERIKKTQATLDTGPTGVENAYSNLPSSHSNGKYVSTQGGFENNGPTNRQERRWWKLTATNIFKPKERL</sequence>
<accession>S9Q0X4</accession>
<dbReference type="VEuPathDB" id="FungiDB:SOCG_02410"/>
<feature type="region of interest" description="Disordered" evidence="1">
    <location>
        <begin position="35"/>
        <end position="73"/>
    </location>
</feature>
<dbReference type="RefSeq" id="XP_013016357.1">
    <property type="nucleotide sequence ID" value="XM_013160903.1"/>
</dbReference>
<name>S9Q0X4_SCHOY</name>
<feature type="compositionally biased region" description="Polar residues" evidence="1">
    <location>
        <begin position="44"/>
        <end position="71"/>
    </location>
</feature>
<dbReference type="GeneID" id="25031387"/>
<dbReference type="EMBL" id="KE503206">
    <property type="protein sequence ID" value="EPX74931.1"/>
    <property type="molecule type" value="Genomic_DNA"/>
</dbReference>
<evidence type="ECO:0000313" key="3">
    <source>
        <dbReference type="Proteomes" id="UP000016088"/>
    </source>
</evidence>
<protein>
    <submittedName>
        <fullName evidence="2">Uncharacterized protein</fullName>
    </submittedName>
</protein>
<dbReference type="OrthoDB" id="10413180at2759"/>
<reference evidence="2 3" key="1">
    <citation type="journal article" date="2011" name="Science">
        <title>Comparative functional genomics of the fission yeasts.</title>
        <authorList>
            <person name="Rhind N."/>
            <person name="Chen Z."/>
            <person name="Yassour M."/>
            <person name="Thompson D.A."/>
            <person name="Haas B.J."/>
            <person name="Habib N."/>
            <person name="Wapinski I."/>
            <person name="Roy S."/>
            <person name="Lin M.F."/>
            <person name="Heiman D.I."/>
            <person name="Young S.K."/>
            <person name="Furuya K."/>
            <person name="Guo Y."/>
            <person name="Pidoux A."/>
            <person name="Chen H.M."/>
            <person name="Robbertse B."/>
            <person name="Goldberg J.M."/>
            <person name="Aoki K."/>
            <person name="Bayne E.H."/>
            <person name="Berlin A.M."/>
            <person name="Desjardins C.A."/>
            <person name="Dobbs E."/>
            <person name="Dukaj L."/>
            <person name="Fan L."/>
            <person name="FitzGerald M.G."/>
            <person name="French C."/>
            <person name="Gujja S."/>
            <person name="Hansen K."/>
            <person name="Keifenheim D."/>
            <person name="Levin J.Z."/>
            <person name="Mosher R.A."/>
            <person name="Mueller C.A."/>
            <person name="Pfiffner J."/>
            <person name="Priest M."/>
            <person name="Russ C."/>
            <person name="Smialowska A."/>
            <person name="Swoboda P."/>
            <person name="Sykes S.M."/>
            <person name="Vaughn M."/>
            <person name="Vengrova S."/>
            <person name="Yoder R."/>
            <person name="Zeng Q."/>
            <person name="Allshire R."/>
            <person name="Baulcombe D."/>
            <person name="Birren B.W."/>
            <person name="Brown W."/>
            <person name="Ekwall K."/>
            <person name="Kellis M."/>
            <person name="Leatherwood J."/>
            <person name="Levin H."/>
            <person name="Margalit H."/>
            <person name="Martienssen R."/>
            <person name="Nieduszynski C.A."/>
            <person name="Spatafora J.W."/>
            <person name="Friedman N."/>
            <person name="Dalgaard J.Z."/>
            <person name="Baumann P."/>
            <person name="Niki H."/>
            <person name="Regev A."/>
            <person name="Nusbaum C."/>
        </authorList>
    </citation>
    <scope>NUCLEOTIDE SEQUENCE [LARGE SCALE GENOMIC DNA]</scope>
    <source>
        <strain evidence="3">yFS286</strain>
    </source>
</reference>
<proteinExistence type="predicted"/>